<proteinExistence type="predicted"/>
<accession>A0ABT8E6C3</accession>
<organism evidence="1 2">
    <name type="scientific">Fictibacillus terranigra</name>
    <dbReference type="NCBI Taxonomy" id="3058424"/>
    <lineage>
        <taxon>Bacteria</taxon>
        <taxon>Bacillati</taxon>
        <taxon>Bacillota</taxon>
        <taxon>Bacilli</taxon>
        <taxon>Bacillales</taxon>
        <taxon>Fictibacillaceae</taxon>
        <taxon>Fictibacillus</taxon>
    </lineage>
</organism>
<evidence type="ECO:0000313" key="1">
    <source>
        <dbReference type="EMBL" id="MDN4073458.1"/>
    </source>
</evidence>
<name>A0ABT8E6C3_9BACL</name>
<evidence type="ECO:0000313" key="2">
    <source>
        <dbReference type="Proteomes" id="UP001168694"/>
    </source>
</evidence>
<gene>
    <name evidence="1" type="ORF">QYF49_10660</name>
</gene>
<dbReference type="Proteomes" id="UP001168694">
    <property type="component" value="Unassembled WGS sequence"/>
</dbReference>
<keyword evidence="2" id="KW-1185">Reference proteome</keyword>
<protein>
    <submittedName>
        <fullName evidence="1">Uncharacterized protein</fullName>
    </submittedName>
</protein>
<reference evidence="1" key="1">
    <citation type="submission" date="2023-06" db="EMBL/GenBank/DDBJ databases">
        <title>Draft Genome Sequences of Representative Paenibacillus Polymyxa, Bacillus cereus, Fictibacillus sp., and Brevibacillus agri Strains Isolated from Amazonian Dark Earth.</title>
        <authorList>
            <person name="Pellegrinetti T.A."/>
            <person name="Cunha I.C.M."/>
            <person name="Chaves M.G."/>
            <person name="Freitas A.S."/>
            <person name="Silva A.V.R."/>
            <person name="Tsai S.M."/>
            <person name="Mendes L.W."/>
        </authorList>
    </citation>
    <scope>NUCLEOTIDE SEQUENCE</scope>
    <source>
        <strain evidence="1">CENA-BCM004</strain>
    </source>
</reference>
<dbReference type="RefSeq" id="WP_290399580.1">
    <property type="nucleotide sequence ID" value="NZ_JAUHLN010000002.1"/>
</dbReference>
<comment type="caution">
    <text evidence="1">The sequence shown here is derived from an EMBL/GenBank/DDBJ whole genome shotgun (WGS) entry which is preliminary data.</text>
</comment>
<dbReference type="EMBL" id="JAUHLN010000002">
    <property type="protein sequence ID" value="MDN4073458.1"/>
    <property type="molecule type" value="Genomic_DNA"/>
</dbReference>
<sequence>MPGRNVAKLALGGEIRTALLETVLQAGESYWFEVRQTEPSALKKLEPITHKEKDAAAFVAARLGSTKEPAARMAAQFLLTSNLPATKDQLNSIAELFRISQHNEAETGEIITKMMKHDIPLTEGPFRVMESVSGTGTLRNELVKLRDEIGHQQPTRLLNELKQAINAVLQGSMEESTEKPITDILNALVKNKQQKTQELESIFKSRLAE</sequence>